<name>A0ABV8UX89_9BACL</name>
<reference evidence="4" key="1">
    <citation type="journal article" date="2019" name="Int. J. Syst. Evol. Microbiol.">
        <title>The Global Catalogue of Microorganisms (GCM) 10K type strain sequencing project: providing services to taxonomists for standard genome sequencing and annotation.</title>
        <authorList>
            <consortium name="The Broad Institute Genomics Platform"/>
            <consortium name="The Broad Institute Genome Sequencing Center for Infectious Disease"/>
            <person name="Wu L."/>
            <person name="Ma J."/>
        </authorList>
    </citation>
    <scope>NUCLEOTIDE SEQUENCE [LARGE SCALE GENOMIC DNA]</scope>
    <source>
        <strain evidence="4">CCUG 50353</strain>
    </source>
</reference>
<accession>A0ABV8UX89</accession>
<dbReference type="Proteomes" id="UP001595733">
    <property type="component" value="Unassembled WGS sequence"/>
</dbReference>
<dbReference type="HAMAP" id="MF_00669">
    <property type="entry name" value="SspI"/>
    <property type="match status" value="1"/>
</dbReference>
<proteinExistence type="evidence at transcript level"/>
<dbReference type="Pfam" id="PF14098">
    <property type="entry name" value="SSPI"/>
    <property type="match status" value="1"/>
</dbReference>
<evidence type="ECO:0000256" key="1">
    <source>
        <dbReference type="ARBA" id="ARBA00022969"/>
    </source>
</evidence>
<dbReference type="EMBL" id="JBHSEF010000026">
    <property type="protein sequence ID" value="MFC4355956.1"/>
    <property type="molecule type" value="Genomic_DNA"/>
</dbReference>
<dbReference type="NCBIfam" id="TIGR03092">
    <property type="entry name" value="SASP_sspI"/>
    <property type="match status" value="1"/>
</dbReference>
<evidence type="ECO:0000313" key="3">
    <source>
        <dbReference type="EMBL" id="MFC4355956.1"/>
    </source>
</evidence>
<comment type="caution">
    <text evidence="3">The sequence shown here is derived from an EMBL/GenBank/DDBJ whole genome shotgun (WGS) entry which is preliminary data.</text>
</comment>
<gene>
    <name evidence="2 3" type="primary">sspI</name>
    <name evidence="3" type="ORF">ACFO0S_12920</name>
</gene>
<dbReference type="InterPro" id="IPR017525">
    <property type="entry name" value="SspI"/>
</dbReference>
<evidence type="ECO:0000313" key="4">
    <source>
        <dbReference type="Proteomes" id="UP001595733"/>
    </source>
</evidence>
<sequence>MSFQIRQAIATSVAGSDAQEIYAMVDDAIEKGDEHFLPGLGVFFEQWWQSAEPHLKQDAVELIAQKFTH</sequence>
<comment type="subcellular location">
    <subcellularLocation>
        <location evidence="2">Spore core</location>
    </subcellularLocation>
</comment>
<evidence type="ECO:0000256" key="2">
    <source>
        <dbReference type="HAMAP-Rule" id="MF_00669"/>
    </source>
</evidence>
<organism evidence="3 4">
    <name type="scientific">Chryseomicrobium palamuruense</name>
    <dbReference type="NCBI Taxonomy" id="682973"/>
    <lineage>
        <taxon>Bacteria</taxon>
        <taxon>Bacillati</taxon>
        <taxon>Bacillota</taxon>
        <taxon>Bacilli</taxon>
        <taxon>Bacillales</taxon>
        <taxon>Caryophanaceae</taxon>
        <taxon>Chryseomicrobium</taxon>
    </lineage>
</organism>
<comment type="similarity">
    <text evidence="2">Belongs to the SspI family.</text>
</comment>
<protein>
    <recommendedName>
        <fullName evidence="2">Small, acid-soluble spore protein I</fullName>
        <shortName evidence="2">SASP I</shortName>
    </recommendedName>
</protein>
<keyword evidence="4" id="KW-1185">Reference proteome</keyword>
<keyword evidence="1 2" id="KW-0749">Sporulation</keyword>
<dbReference type="RefSeq" id="WP_378142515.1">
    <property type="nucleotide sequence ID" value="NZ_JBHSEF010000026.1"/>
</dbReference>
<comment type="induction">
    <text evidence="2">Expressed only in the forespore compartment of sporulating cells.</text>
</comment>